<dbReference type="AlphaFoldDB" id="T2II58"/>
<name>T2II58_CROWT</name>
<evidence type="ECO:0000313" key="1">
    <source>
        <dbReference type="EMBL" id="CCQ51870.1"/>
    </source>
</evidence>
<dbReference type="Proteomes" id="UP000018348">
    <property type="component" value="Unassembled WGS sequence"/>
</dbReference>
<reference evidence="1 2" key="1">
    <citation type="submission" date="2013-01" db="EMBL/GenBank/DDBJ databases">
        <authorList>
            <person name="Bench S."/>
        </authorList>
    </citation>
    <scope>NUCLEOTIDE SEQUENCE [LARGE SCALE GENOMIC DNA]</scope>
    <source>
        <strain evidence="1 2">WH 8502</strain>
    </source>
</reference>
<accession>T2II58</accession>
<dbReference type="EMBL" id="CAQK01000542">
    <property type="protein sequence ID" value="CCQ51870.1"/>
    <property type="molecule type" value="Genomic_DNA"/>
</dbReference>
<proteinExistence type="predicted"/>
<comment type="caution">
    <text evidence="1">The sequence shown here is derived from an EMBL/GenBank/DDBJ whole genome shotgun (WGS) entry which is preliminary data.</text>
</comment>
<evidence type="ECO:0000313" key="2">
    <source>
        <dbReference type="Proteomes" id="UP000018348"/>
    </source>
</evidence>
<sequence length="47" mass="5615">MALATVSETYFFYPKSEVISAHLFHYPYNTMSSQKIQWKIDPKQQLF</sequence>
<gene>
    <name evidence="1" type="ORF">CWATWH8502_665</name>
</gene>
<organism evidence="1 2">
    <name type="scientific">Crocosphaera watsonii WH 8502</name>
    <dbReference type="NCBI Taxonomy" id="423474"/>
    <lineage>
        <taxon>Bacteria</taxon>
        <taxon>Bacillati</taxon>
        <taxon>Cyanobacteriota</taxon>
        <taxon>Cyanophyceae</taxon>
        <taxon>Oscillatoriophycideae</taxon>
        <taxon>Chroococcales</taxon>
        <taxon>Aphanothecaceae</taxon>
        <taxon>Crocosphaera</taxon>
    </lineage>
</organism>
<protein>
    <submittedName>
        <fullName evidence="1">Uncharacterized protein</fullName>
    </submittedName>
</protein>
<reference evidence="1 2" key="2">
    <citation type="submission" date="2013-09" db="EMBL/GenBank/DDBJ databases">
        <title>Whole genome comparison of six Crocosphaera watsonii strains with differing phenotypes.</title>
        <authorList>
            <person name="Bench S.R."/>
            <person name="Heller P."/>
            <person name="Frank I."/>
            <person name="Arciniega M."/>
            <person name="Shilova I.N."/>
            <person name="Zehr J.P."/>
        </authorList>
    </citation>
    <scope>NUCLEOTIDE SEQUENCE [LARGE SCALE GENOMIC DNA]</scope>
    <source>
        <strain evidence="1 2">WH 8502</strain>
    </source>
</reference>